<name>A0A0X3UMJ6_9ACTN</name>
<dbReference type="InterPro" id="IPR014718">
    <property type="entry name" value="GH-type_carb-bd"/>
</dbReference>
<keyword evidence="9" id="KW-0961">Cell wall biogenesis/degradation</keyword>
<feature type="domain" description="Rhamnogalacturonan lyase" evidence="12">
    <location>
        <begin position="296"/>
        <end position="370"/>
    </location>
</feature>
<feature type="domain" description="Rhamnogalacturonase B N-terminal" evidence="10">
    <location>
        <begin position="46"/>
        <end position="283"/>
    </location>
</feature>
<dbReference type="Proteomes" id="UP000053244">
    <property type="component" value="Unassembled WGS sequence"/>
</dbReference>
<evidence type="ECO:0000256" key="9">
    <source>
        <dbReference type="ARBA" id="ARBA00023316"/>
    </source>
</evidence>
<keyword evidence="8" id="KW-0456">Lyase</keyword>
<dbReference type="SUPFAM" id="SSF49452">
    <property type="entry name" value="Starch-binding domain-like"/>
    <property type="match status" value="1"/>
</dbReference>
<dbReference type="GO" id="GO:0071555">
    <property type="term" value="P:cell wall organization"/>
    <property type="evidence" value="ECO:0007669"/>
    <property type="project" value="UniProtKB-KW"/>
</dbReference>
<evidence type="ECO:0000259" key="11">
    <source>
        <dbReference type="Pfam" id="PF14683"/>
    </source>
</evidence>
<evidence type="ECO:0000259" key="10">
    <source>
        <dbReference type="Pfam" id="PF09284"/>
    </source>
</evidence>
<keyword evidence="7" id="KW-1015">Disulfide bond</keyword>
<dbReference type="GO" id="GO:0045490">
    <property type="term" value="P:pectin catabolic process"/>
    <property type="evidence" value="ECO:0007669"/>
    <property type="project" value="TreeGrafter"/>
</dbReference>
<evidence type="ECO:0000256" key="6">
    <source>
        <dbReference type="ARBA" id="ARBA00022729"/>
    </source>
</evidence>
<evidence type="ECO:0000313" key="14">
    <source>
        <dbReference type="Proteomes" id="UP000053244"/>
    </source>
</evidence>
<comment type="caution">
    <text evidence="13">The sequence shown here is derived from an EMBL/GenBank/DDBJ whole genome shotgun (WGS) entry which is preliminary data.</text>
</comment>
<reference evidence="13 14" key="1">
    <citation type="submission" date="2015-10" db="EMBL/GenBank/DDBJ databases">
        <authorList>
            <person name="Gilbert D.G."/>
        </authorList>
    </citation>
    <scope>NUCLEOTIDE SEQUENCE [LARGE SCALE GENOMIC DNA]</scope>
    <source>
        <strain evidence="13 14">NRRL B-16712</strain>
    </source>
</reference>
<feature type="domain" description="Rhamnogalacturonan lyase" evidence="11">
    <location>
        <begin position="381"/>
        <end position="547"/>
    </location>
</feature>
<keyword evidence="5" id="KW-0964">Secreted</keyword>
<dbReference type="GO" id="GO:0005576">
    <property type="term" value="C:extracellular region"/>
    <property type="evidence" value="ECO:0007669"/>
    <property type="project" value="UniProtKB-SubCell"/>
</dbReference>
<evidence type="ECO:0000256" key="1">
    <source>
        <dbReference type="ARBA" id="ARBA00001324"/>
    </source>
</evidence>
<dbReference type="Pfam" id="PF14683">
    <property type="entry name" value="CBM-like"/>
    <property type="match status" value="1"/>
</dbReference>
<dbReference type="CDD" id="cd10317">
    <property type="entry name" value="RGL4_C"/>
    <property type="match status" value="1"/>
</dbReference>
<dbReference type="Gene3D" id="2.60.40.1120">
    <property type="entry name" value="Carboxypeptidase-like, regulatory domain"/>
    <property type="match status" value="1"/>
</dbReference>
<proteinExistence type="inferred from homology"/>
<evidence type="ECO:0000256" key="2">
    <source>
        <dbReference type="ARBA" id="ARBA00004613"/>
    </source>
</evidence>
<evidence type="ECO:0000256" key="7">
    <source>
        <dbReference type="ARBA" id="ARBA00023157"/>
    </source>
</evidence>
<dbReference type="InterPro" id="IPR011013">
    <property type="entry name" value="Gal_mutarotase_sf_dom"/>
</dbReference>
<dbReference type="EMBL" id="LLZH01000134">
    <property type="protein sequence ID" value="KUL33720.1"/>
    <property type="molecule type" value="Genomic_DNA"/>
</dbReference>
<comment type="catalytic activity">
    <reaction evidence="1">
        <text>Endotype eliminative cleavage of L-alpha-rhamnopyranosyl-(1-&gt;4)-alpha-D-galactopyranosyluronic acid bonds of rhamnogalacturonan I domains in ramified hairy regions of pectin leaving L-rhamnopyranose at the reducing end and 4-deoxy-4,5-unsaturated D-galactopyranosyluronic acid at the non-reducing end.</text>
        <dbReference type="EC" id="4.2.2.23"/>
    </reaction>
</comment>
<evidence type="ECO:0000313" key="13">
    <source>
        <dbReference type="EMBL" id="KUL33720.1"/>
    </source>
</evidence>
<accession>A0A0X3UMJ6</accession>
<dbReference type="GO" id="GO:0030246">
    <property type="term" value="F:carbohydrate binding"/>
    <property type="evidence" value="ECO:0007669"/>
    <property type="project" value="InterPro"/>
</dbReference>
<keyword evidence="14" id="KW-1185">Reference proteome</keyword>
<dbReference type="InterPro" id="IPR013784">
    <property type="entry name" value="Carb-bd-like_fold"/>
</dbReference>
<organism evidence="13 14">
    <name type="scientific">Actinoplanes awajinensis subsp. mycoplanecinus</name>
    <dbReference type="NCBI Taxonomy" id="135947"/>
    <lineage>
        <taxon>Bacteria</taxon>
        <taxon>Bacillati</taxon>
        <taxon>Actinomycetota</taxon>
        <taxon>Actinomycetes</taxon>
        <taxon>Micromonosporales</taxon>
        <taxon>Micromonosporaceae</taxon>
        <taxon>Actinoplanes</taxon>
    </lineage>
</organism>
<comment type="similarity">
    <text evidence="3">Belongs to the polysaccharide lyase 4 family.</text>
</comment>
<evidence type="ECO:0000256" key="3">
    <source>
        <dbReference type="ARBA" id="ARBA00010418"/>
    </source>
</evidence>
<dbReference type="PANTHER" id="PTHR36574:SF1">
    <property type="entry name" value="RHAMNOGALACTURONATE LYASE-RELATED"/>
    <property type="match status" value="1"/>
</dbReference>
<protein>
    <recommendedName>
        <fullName evidence="4">rhamnogalacturonan endolyase</fullName>
        <ecNumber evidence="4">4.2.2.23</ecNumber>
    </recommendedName>
</protein>
<dbReference type="OrthoDB" id="7169863at2"/>
<comment type="subcellular location">
    <subcellularLocation>
        <location evidence="2">Secreted</location>
    </subcellularLocation>
</comment>
<dbReference type="Pfam" id="PF14686">
    <property type="entry name" value="fn3_3"/>
    <property type="match status" value="1"/>
</dbReference>
<sequence>MTPDPQFPSSHRRPASRKKRKALAGGIAAVAVLAGAGLLGGQPWANAASSITFDTGTGLTFAVNTTNGNVTSLKHDGTELTASGQAAGQFESGWSSATVTSQSFNSGASILVSATNSSIGVTQYYFARKNDNTLYMATDITKALNPGEARFITRLKSSLLTTSPVAAKTSGTTSTVEGSDVFAFASGQTASKFFSSQRLIAQTPFGASGNGHGAYIIAGNNDMTSGGPFFRDIEVNDTGTAVNITHYMFSGHQQTEALRLGLHGPYALAVTDGESPTVHSMDFLSSYIPGLLSNAQRGGVTGTASGSWNGLKATVGLAGTNGQYWGSVKSGKFVIGHIKPGTYTATLYAGELAVGTPKTITVTAAATTSLAVTGNVPAAGTLFQLGTFDGTPAGFLNADKIETMHPSDSRMGAWTASSYSVASGAAKFPMAEFKSVNSPMALNFTLASVPANGVKLRIATTSAFAGGRPAVTIGSYSSPSSASPAPANLDSRNVTRGTWRGINTTYTFTVPASALKAGSNTLSISTISGSSGATFLSPNFIFDGLALDPA</sequence>
<evidence type="ECO:0000256" key="5">
    <source>
        <dbReference type="ARBA" id="ARBA00022525"/>
    </source>
</evidence>
<dbReference type="SUPFAM" id="SSF74650">
    <property type="entry name" value="Galactose mutarotase-like"/>
    <property type="match status" value="1"/>
</dbReference>
<dbReference type="Pfam" id="PF09284">
    <property type="entry name" value="RhgB_N"/>
    <property type="match status" value="1"/>
</dbReference>
<dbReference type="PANTHER" id="PTHR36574">
    <property type="entry name" value="RHAMNOGALACTURONATE LYASE-RELATED"/>
    <property type="match status" value="1"/>
</dbReference>
<dbReference type="InterPro" id="IPR029413">
    <property type="entry name" value="RG-lyase_II"/>
</dbReference>
<evidence type="ECO:0000256" key="4">
    <source>
        <dbReference type="ARBA" id="ARBA00012437"/>
    </source>
</evidence>
<dbReference type="GO" id="GO:0102210">
    <property type="term" value="F:rhamnogalacturonan endolyase activity"/>
    <property type="evidence" value="ECO:0007669"/>
    <property type="project" value="UniProtKB-EC"/>
</dbReference>
<dbReference type="InterPro" id="IPR029411">
    <property type="entry name" value="RG-lyase_III"/>
</dbReference>
<dbReference type="SUPFAM" id="SSF49785">
    <property type="entry name" value="Galactose-binding domain-like"/>
    <property type="match status" value="1"/>
</dbReference>
<dbReference type="Gene3D" id="2.60.120.260">
    <property type="entry name" value="Galactose-binding domain-like"/>
    <property type="match status" value="1"/>
</dbReference>
<evidence type="ECO:0000259" key="12">
    <source>
        <dbReference type="Pfam" id="PF14686"/>
    </source>
</evidence>
<gene>
    <name evidence="13" type="ORF">ADL15_17120</name>
</gene>
<dbReference type="RefSeq" id="WP_067691541.1">
    <property type="nucleotide sequence ID" value="NZ_LLZH01000134.1"/>
</dbReference>
<evidence type="ECO:0000256" key="8">
    <source>
        <dbReference type="ARBA" id="ARBA00023239"/>
    </source>
</evidence>
<dbReference type="InterPro" id="IPR015364">
    <property type="entry name" value="RhgB_N"/>
</dbReference>
<dbReference type="EC" id="4.2.2.23" evidence="4"/>
<dbReference type="InterPro" id="IPR008979">
    <property type="entry name" value="Galactose-bd-like_sf"/>
</dbReference>
<dbReference type="Gene3D" id="2.70.98.10">
    <property type="match status" value="1"/>
</dbReference>
<dbReference type="InterPro" id="IPR016590">
    <property type="entry name" value="Rhamnogalacturonase_B"/>
</dbReference>
<dbReference type="AlphaFoldDB" id="A0A0X3UMJ6"/>
<keyword evidence="6" id="KW-0732">Signal</keyword>